<feature type="domain" description="Prolyl 4-hydroxylase alpha subunit" evidence="4">
    <location>
        <begin position="43"/>
        <end position="231"/>
    </location>
</feature>
<reference evidence="6" key="2">
    <citation type="submission" date="2024-04" db="EMBL/GenBank/DDBJ databases">
        <authorList>
            <person name="Chen Y."/>
            <person name="Shah S."/>
            <person name="Dougan E. K."/>
            <person name="Thang M."/>
            <person name="Chan C."/>
        </authorList>
    </citation>
    <scope>NUCLEOTIDE SEQUENCE [LARGE SCALE GENOMIC DNA]</scope>
</reference>
<keyword evidence="2 7" id="KW-0223">Dioxygenase</keyword>
<dbReference type="GO" id="GO:0005506">
    <property type="term" value="F:iron ion binding"/>
    <property type="evidence" value="ECO:0007669"/>
    <property type="project" value="InterPro"/>
</dbReference>
<evidence type="ECO:0000313" key="6">
    <source>
        <dbReference type="EMBL" id="CAL1165677.1"/>
    </source>
</evidence>
<dbReference type="GO" id="GO:0031418">
    <property type="term" value="F:L-ascorbic acid binding"/>
    <property type="evidence" value="ECO:0007669"/>
    <property type="project" value="InterPro"/>
</dbReference>
<dbReference type="EMBL" id="CAMXCT020005423">
    <property type="protein sequence ID" value="CAL1165677.1"/>
    <property type="molecule type" value="Genomic_DNA"/>
</dbReference>
<dbReference type="Proteomes" id="UP001152797">
    <property type="component" value="Unassembled WGS sequence"/>
</dbReference>
<dbReference type="GO" id="GO:0016705">
    <property type="term" value="F:oxidoreductase activity, acting on paired donors, with incorporation or reduction of molecular oxygen"/>
    <property type="evidence" value="ECO:0007669"/>
    <property type="project" value="InterPro"/>
</dbReference>
<keyword evidence="8" id="KW-1185">Reference proteome</keyword>
<reference evidence="5" key="1">
    <citation type="submission" date="2022-10" db="EMBL/GenBank/DDBJ databases">
        <authorList>
            <person name="Chen Y."/>
            <person name="Dougan E. K."/>
            <person name="Chan C."/>
            <person name="Rhodes N."/>
            <person name="Thang M."/>
        </authorList>
    </citation>
    <scope>NUCLEOTIDE SEQUENCE</scope>
</reference>
<proteinExistence type="predicted"/>
<dbReference type="OrthoDB" id="445973at2759"/>
<gene>
    <name evidence="5" type="ORF">C1SCF055_LOCUS37373</name>
</gene>
<name>A0A9P1DMW9_9DINO</name>
<evidence type="ECO:0000256" key="2">
    <source>
        <dbReference type="ARBA" id="ARBA00022964"/>
    </source>
</evidence>
<dbReference type="EMBL" id="CAMXCT010005423">
    <property type="protein sequence ID" value="CAI4012302.1"/>
    <property type="molecule type" value="Genomic_DNA"/>
</dbReference>
<dbReference type="EMBL" id="CAMXCT030005423">
    <property type="protein sequence ID" value="CAL4799614.1"/>
    <property type="molecule type" value="Genomic_DNA"/>
</dbReference>
<dbReference type="Gene3D" id="2.60.120.620">
    <property type="entry name" value="q2cbj1_9rhob like domain"/>
    <property type="match status" value="1"/>
</dbReference>
<dbReference type="AlphaFoldDB" id="A0A9P1DMW9"/>
<protein>
    <submittedName>
        <fullName evidence="7">Fe2OG dioxygenase domain-containing protein</fullName>
    </submittedName>
</protein>
<evidence type="ECO:0000313" key="8">
    <source>
        <dbReference type="Proteomes" id="UP001152797"/>
    </source>
</evidence>
<dbReference type="GO" id="GO:0051213">
    <property type="term" value="F:dioxygenase activity"/>
    <property type="evidence" value="ECO:0007669"/>
    <property type="project" value="UniProtKB-KW"/>
</dbReference>
<keyword evidence="3" id="KW-0560">Oxidoreductase</keyword>
<evidence type="ECO:0000256" key="1">
    <source>
        <dbReference type="ARBA" id="ARBA00001961"/>
    </source>
</evidence>
<comment type="caution">
    <text evidence="5">The sequence shown here is derived from an EMBL/GenBank/DDBJ whole genome shotgun (WGS) entry which is preliminary data.</text>
</comment>
<evidence type="ECO:0000256" key="3">
    <source>
        <dbReference type="ARBA" id="ARBA00023002"/>
    </source>
</evidence>
<sequence length="236" mass="25830">MLVSCFTETSDAIFMPTNPTKQISQEPFCSIRLAEDHQLFLRNSVLVVPDFFTKEECHIFMDAADRSASVGSAAGKFYSNQPGLNRYPVRKLDLEAQMLSDSVLKDRLLPLLQRSSFCEELFGTSQPKDLKAFFSPGEPAVNRYITGGAIAPHIDREQLTLNVLLSEPGAFQGGGTAFWPQIDGSSPTEVDDEVVVLRPLQGTAIMFNGQVTHAGRAVSAGIRHAYVASFSLVSLE</sequence>
<dbReference type="SUPFAM" id="SSF51197">
    <property type="entry name" value="Clavaminate synthase-like"/>
    <property type="match status" value="1"/>
</dbReference>
<comment type="cofactor">
    <cofactor evidence="1">
        <name>L-ascorbate</name>
        <dbReference type="ChEBI" id="CHEBI:38290"/>
    </cofactor>
</comment>
<dbReference type="SMART" id="SM00702">
    <property type="entry name" value="P4Hc"/>
    <property type="match status" value="1"/>
</dbReference>
<evidence type="ECO:0000313" key="7">
    <source>
        <dbReference type="EMBL" id="CAL4799614.1"/>
    </source>
</evidence>
<evidence type="ECO:0000259" key="4">
    <source>
        <dbReference type="SMART" id="SM00702"/>
    </source>
</evidence>
<dbReference type="InterPro" id="IPR006620">
    <property type="entry name" value="Pro_4_hyd_alph"/>
</dbReference>
<organism evidence="5">
    <name type="scientific">Cladocopium goreaui</name>
    <dbReference type="NCBI Taxonomy" id="2562237"/>
    <lineage>
        <taxon>Eukaryota</taxon>
        <taxon>Sar</taxon>
        <taxon>Alveolata</taxon>
        <taxon>Dinophyceae</taxon>
        <taxon>Suessiales</taxon>
        <taxon>Symbiodiniaceae</taxon>
        <taxon>Cladocopium</taxon>
    </lineage>
</organism>
<accession>A0A9P1DMW9</accession>
<evidence type="ECO:0000313" key="5">
    <source>
        <dbReference type="EMBL" id="CAI4012302.1"/>
    </source>
</evidence>